<dbReference type="PANTHER" id="PTHR34289:SF8">
    <property type="entry name" value="DUF819 DOMAIN-CONTAINING PROTEIN"/>
    <property type="match status" value="1"/>
</dbReference>
<feature type="transmembrane region" description="Helical" evidence="1">
    <location>
        <begin position="328"/>
        <end position="350"/>
    </location>
</feature>
<feature type="transmembrane region" description="Helical" evidence="1">
    <location>
        <begin position="243"/>
        <end position="262"/>
    </location>
</feature>
<feature type="transmembrane region" description="Helical" evidence="1">
    <location>
        <begin position="356"/>
        <end position="381"/>
    </location>
</feature>
<keyword evidence="1" id="KW-0812">Transmembrane</keyword>
<dbReference type="EMBL" id="RAYQ01000020">
    <property type="protein sequence ID" value="RKI89702.1"/>
    <property type="molecule type" value="Genomic_DNA"/>
</dbReference>
<sequence length="387" mass="41371">MFPLFQTSDSMLAVILAIVAFAFWSQKFKFFKMIGPALCVIIIGILLVNLRIVPGYTDVYGTISVYCIPFSISLYLLNVDLKQIMKMSKEPLLSIGSAVLCVSIVAVIFGVIFGNSMEEGWKIAGMFVGTYTGGSSNLTAIATGLNASPSTIAAANAADYVIGMPSLLLMFLAPTLLKKSSWFQKFWPYSFTEKELEGDGEEKELMAAGEWSIGEIAILLAISVSIVSIATKLSSFMSPDFASAVKILLISTISIAVAQIPAVRKLRGATNLGLFFGMMFLVVVGFTVDIRGFFGSAVSITLFCFCVILFSFLLHMMLTRLLKIKYEYVLLGIVGAIADGSTAALVASGAKWKSLIGIGLLMGVIGGVCGNYIGIAVAYIVRGIIGA</sequence>
<comment type="caution">
    <text evidence="2">The sequence shown here is derived from an EMBL/GenBank/DDBJ whole genome shotgun (WGS) entry which is preliminary data.</text>
</comment>
<feature type="transmembrane region" description="Helical" evidence="1">
    <location>
        <begin position="33"/>
        <end position="53"/>
    </location>
</feature>
<dbReference type="PANTHER" id="PTHR34289">
    <property type="entry name" value="PROTEIN, PUTATIVE (DUF819)-RELATED"/>
    <property type="match status" value="1"/>
</dbReference>
<feature type="transmembrane region" description="Helical" evidence="1">
    <location>
        <begin position="157"/>
        <end position="177"/>
    </location>
</feature>
<dbReference type="AlphaFoldDB" id="A0A3A9ADL7"/>
<dbReference type="RefSeq" id="WP_120471555.1">
    <property type="nucleotide sequence ID" value="NZ_CATAJS010000072.1"/>
</dbReference>
<gene>
    <name evidence="2" type="ORF">D7V94_17245</name>
</gene>
<dbReference type="InterPro" id="IPR008537">
    <property type="entry name" value="DUF819"/>
</dbReference>
<evidence type="ECO:0000256" key="1">
    <source>
        <dbReference type="SAM" id="Phobius"/>
    </source>
</evidence>
<feature type="transmembrane region" description="Helical" evidence="1">
    <location>
        <begin position="294"/>
        <end position="316"/>
    </location>
</feature>
<dbReference type="Proteomes" id="UP000280696">
    <property type="component" value="Unassembled WGS sequence"/>
</dbReference>
<keyword evidence="1" id="KW-0472">Membrane</keyword>
<keyword evidence="1" id="KW-1133">Transmembrane helix</keyword>
<name>A0A3A9ADL7_9FIRM</name>
<protein>
    <submittedName>
        <fullName evidence="2">DUF819 family protein</fullName>
    </submittedName>
</protein>
<keyword evidence="3" id="KW-1185">Reference proteome</keyword>
<reference evidence="2 3" key="1">
    <citation type="submission" date="2018-09" db="EMBL/GenBank/DDBJ databases">
        <title>Murine metabolic-syndrome-specific gut microbial biobank.</title>
        <authorList>
            <person name="Liu C."/>
        </authorList>
    </citation>
    <scope>NUCLEOTIDE SEQUENCE [LARGE SCALE GENOMIC DNA]</scope>
    <source>
        <strain evidence="2 3">0.1xD8-82</strain>
    </source>
</reference>
<feature type="transmembrane region" description="Helical" evidence="1">
    <location>
        <begin position="59"/>
        <end position="79"/>
    </location>
</feature>
<organism evidence="2 3">
    <name type="scientific">Parablautia intestinalis</name>
    <dbReference type="NCBI Taxonomy" id="2320100"/>
    <lineage>
        <taxon>Bacteria</taxon>
        <taxon>Bacillati</taxon>
        <taxon>Bacillota</taxon>
        <taxon>Clostridia</taxon>
        <taxon>Lachnospirales</taxon>
        <taxon>Lachnospiraceae</taxon>
        <taxon>Parablautia</taxon>
    </lineage>
</organism>
<evidence type="ECO:0000313" key="2">
    <source>
        <dbReference type="EMBL" id="RKI89702.1"/>
    </source>
</evidence>
<dbReference type="OrthoDB" id="653763at2"/>
<proteinExistence type="predicted"/>
<feature type="transmembrane region" description="Helical" evidence="1">
    <location>
        <begin position="269"/>
        <end position="288"/>
    </location>
</feature>
<accession>A0A3A9ADL7</accession>
<dbReference type="Pfam" id="PF05684">
    <property type="entry name" value="DUF819"/>
    <property type="match status" value="1"/>
</dbReference>
<evidence type="ECO:0000313" key="3">
    <source>
        <dbReference type="Proteomes" id="UP000280696"/>
    </source>
</evidence>
<feature type="transmembrane region" description="Helical" evidence="1">
    <location>
        <begin position="91"/>
        <end position="113"/>
    </location>
</feature>
<feature type="transmembrane region" description="Helical" evidence="1">
    <location>
        <begin position="6"/>
        <end position="24"/>
    </location>
</feature>